<name>A0A8H7S3R5_9FUNG</name>
<feature type="region of interest" description="Disordered" evidence="1">
    <location>
        <begin position="449"/>
        <end position="563"/>
    </location>
</feature>
<feature type="compositionally biased region" description="Acidic residues" evidence="1">
    <location>
        <begin position="472"/>
        <end position="483"/>
    </location>
</feature>
<proteinExistence type="predicted"/>
<evidence type="ECO:0000313" key="3">
    <source>
        <dbReference type="Proteomes" id="UP000646827"/>
    </source>
</evidence>
<feature type="compositionally biased region" description="Acidic residues" evidence="1">
    <location>
        <begin position="1"/>
        <end position="10"/>
    </location>
</feature>
<feature type="region of interest" description="Disordered" evidence="1">
    <location>
        <begin position="333"/>
        <end position="403"/>
    </location>
</feature>
<gene>
    <name evidence="2" type="ORF">INT45_012952</name>
</gene>
<feature type="region of interest" description="Disordered" evidence="1">
    <location>
        <begin position="603"/>
        <end position="625"/>
    </location>
</feature>
<reference evidence="2 3" key="1">
    <citation type="submission" date="2020-12" db="EMBL/GenBank/DDBJ databases">
        <title>Metabolic potential, ecology and presence of endohyphal bacteria is reflected in genomic diversity of Mucoromycotina.</title>
        <authorList>
            <person name="Muszewska A."/>
            <person name="Okrasinska A."/>
            <person name="Steczkiewicz K."/>
            <person name="Drgas O."/>
            <person name="Orlowska M."/>
            <person name="Perlinska-Lenart U."/>
            <person name="Aleksandrzak-Piekarczyk T."/>
            <person name="Szatraj K."/>
            <person name="Zielenkiewicz U."/>
            <person name="Pilsyk S."/>
            <person name="Malc E."/>
            <person name="Mieczkowski P."/>
            <person name="Kruszewska J.S."/>
            <person name="Biernat P."/>
            <person name="Pawlowska J."/>
        </authorList>
    </citation>
    <scope>NUCLEOTIDE SEQUENCE [LARGE SCALE GENOMIC DNA]</scope>
    <source>
        <strain evidence="2 3">CBS 142.35</strain>
    </source>
</reference>
<keyword evidence="3" id="KW-1185">Reference proteome</keyword>
<feature type="compositionally biased region" description="Polar residues" evidence="1">
    <location>
        <begin position="499"/>
        <end position="512"/>
    </location>
</feature>
<feature type="compositionally biased region" description="Low complexity" evidence="1">
    <location>
        <begin position="333"/>
        <end position="347"/>
    </location>
</feature>
<feature type="compositionally biased region" description="Polar residues" evidence="1">
    <location>
        <begin position="61"/>
        <end position="71"/>
    </location>
</feature>
<feature type="compositionally biased region" description="Basic and acidic residues" evidence="1">
    <location>
        <begin position="243"/>
        <end position="256"/>
    </location>
</feature>
<evidence type="ECO:0000313" key="2">
    <source>
        <dbReference type="EMBL" id="KAG2222974.1"/>
    </source>
</evidence>
<dbReference type="EMBL" id="JAEPRB010000071">
    <property type="protein sequence ID" value="KAG2222974.1"/>
    <property type="molecule type" value="Genomic_DNA"/>
</dbReference>
<feature type="compositionally biased region" description="Polar residues" evidence="1">
    <location>
        <begin position="19"/>
        <end position="29"/>
    </location>
</feature>
<feature type="compositionally biased region" description="Basic and acidic residues" evidence="1">
    <location>
        <begin position="179"/>
        <end position="198"/>
    </location>
</feature>
<feature type="compositionally biased region" description="Basic and acidic residues" evidence="1">
    <location>
        <begin position="30"/>
        <end position="54"/>
    </location>
</feature>
<dbReference type="AlphaFoldDB" id="A0A8H7S3R5"/>
<protein>
    <submittedName>
        <fullName evidence="2">Uncharacterized protein</fullName>
    </submittedName>
</protein>
<organism evidence="2 3">
    <name type="scientific">Circinella minor</name>
    <dbReference type="NCBI Taxonomy" id="1195481"/>
    <lineage>
        <taxon>Eukaryota</taxon>
        <taxon>Fungi</taxon>
        <taxon>Fungi incertae sedis</taxon>
        <taxon>Mucoromycota</taxon>
        <taxon>Mucoromycotina</taxon>
        <taxon>Mucoromycetes</taxon>
        <taxon>Mucorales</taxon>
        <taxon>Lichtheimiaceae</taxon>
        <taxon>Circinella</taxon>
    </lineage>
</organism>
<feature type="compositionally biased region" description="Basic and acidic residues" evidence="1">
    <location>
        <begin position="82"/>
        <end position="99"/>
    </location>
</feature>
<dbReference type="Proteomes" id="UP000646827">
    <property type="component" value="Unassembled WGS sequence"/>
</dbReference>
<feature type="compositionally biased region" description="Basic and acidic residues" evidence="1">
    <location>
        <begin position="548"/>
        <end position="563"/>
    </location>
</feature>
<accession>A0A8H7S3R5</accession>
<feature type="region of interest" description="Disordered" evidence="1">
    <location>
        <begin position="1"/>
        <end position="119"/>
    </location>
</feature>
<feature type="compositionally biased region" description="Low complexity" evidence="1">
    <location>
        <begin position="374"/>
        <end position="383"/>
    </location>
</feature>
<feature type="compositionally biased region" description="Basic and acidic residues" evidence="1">
    <location>
        <begin position="349"/>
        <end position="372"/>
    </location>
</feature>
<sequence length="625" mass="71794">MERSADDDDFSRDRENDFTQLSNYSPQDSPRQEPTRRHYDEHEITHDPYRERRQGSIIGDESQSVGGNSNKNHNRGRAIAEIIERRWKGKNAEDKEDQQQKLQRPIFLSRPSMGPESHRKSFVERIEVASQNMLRRSSSNADALIDKLSDALNAWSTGMDETAYPDDKAQQKESMGQSEESRFNESKNKKMLQQKEETDSNEEIPLNDESPHQQKKPGSFKPHGSWPSFAELFTTHPTSNQVEHQEQQQEQQKDNHQALQLLPPSGEQQQYNSRRLSWTERAFSFLFNRSSKKPDEWGTQPDVEVQGSDQAYDDIQGSFKLWSFSAAAAAVTTTTPFSSTTSSPSPTKSMEKETTNNDKLKNNDVKKEEKQATKKGLASSASSLKRKNSGSYQLPASTPPYRREFLQQPNIRLHNESLPTGKQPVHHAEIIPGRSGSIEQWPTESYAKVARRSMTDTDESSNKGHHGRVGVEGEEEEWFECDPESGRVKVPPLSVPHAPSTTSVERNPSISLYDTMPHQQKAPATNKSRKQKNKQEKNKYHVVHHKKHPEEDQGIPDREPRFDSDFENWIMTPESNTYSRHHKESWPDSYQIKDENRHYNDRNNMKRQSLNSEKNVWVAQADAMD</sequence>
<feature type="region of interest" description="Disordered" evidence="1">
    <location>
        <begin position="158"/>
        <end position="273"/>
    </location>
</feature>
<dbReference type="OrthoDB" id="2270831at2759"/>
<evidence type="ECO:0000256" key="1">
    <source>
        <dbReference type="SAM" id="MobiDB-lite"/>
    </source>
</evidence>
<comment type="caution">
    <text evidence="2">The sequence shown here is derived from an EMBL/GenBank/DDBJ whole genome shotgun (WGS) entry which is preliminary data.</text>
</comment>